<dbReference type="AlphaFoldDB" id="A0A2P2QJW7"/>
<feature type="transmembrane region" description="Helical" evidence="1">
    <location>
        <begin position="19"/>
        <end position="38"/>
    </location>
</feature>
<organism evidence="2">
    <name type="scientific">Rhizophora mucronata</name>
    <name type="common">Asiatic mangrove</name>
    <dbReference type="NCBI Taxonomy" id="61149"/>
    <lineage>
        <taxon>Eukaryota</taxon>
        <taxon>Viridiplantae</taxon>
        <taxon>Streptophyta</taxon>
        <taxon>Embryophyta</taxon>
        <taxon>Tracheophyta</taxon>
        <taxon>Spermatophyta</taxon>
        <taxon>Magnoliopsida</taxon>
        <taxon>eudicotyledons</taxon>
        <taxon>Gunneridae</taxon>
        <taxon>Pentapetalae</taxon>
        <taxon>rosids</taxon>
        <taxon>fabids</taxon>
        <taxon>Malpighiales</taxon>
        <taxon>Rhizophoraceae</taxon>
        <taxon>Rhizophora</taxon>
    </lineage>
</organism>
<accession>A0A2P2QJW7</accession>
<proteinExistence type="predicted"/>
<evidence type="ECO:0000313" key="2">
    <source>
        <dbReference type="EMBL" id="MBX67205.1"/>
    </source>
</evidence>
<feature type="transmembrane region" description="Helical" evidence="1">
    <location>
        <begin position="45"/>
        <end position="68"/>
    </location>
</feature>
<dbReference type="EMBL" id="GGEC01086721">
    <property type="protein sequence ID" value="MBX67205.1"/>
    <property type="molecule type" value="Transcribed_RNA"/>
</dbReference>
<keyword evidence="1" id="KW-0472">Membrane</keyword>
<keyword evidence="1" id="KW-1133">Transmembrane helix</keyword>
<reference evidence="2" key="1">
    <citation type="submission" date="2018-02" db="EMBL/GenBank/DDBJ databases">
        <title>Rhizophora mucronata_Transcriptome.</title>
        <authorList>
            <person name="Meera S.P."/>
            <person name="Sreeshan A."/>
            <person name="Augustine A."/>
        </authorList>
    </citation>
    <scope>NUCLEOTIDE SEQUENCE</scope>
    <source>
        <tissue evidence="2">Leaf</tissue>
    </source>
</reference>
<evidence type="ECO:0000256" key="1">
    <source>
        <dbReference type="SAM" id="Phobius"/>
    </source>
</evidence>
<protein>
    <submittedName>
        <fullName evidence="2">Uncharacterized protein</fullName>
    </submittedName>
</protein>
<keyword evidence="1" id="KW-0812">Transmembrane</keyword>
<sequence length="73" mass="8350">MLVNCNPCDEYSNSPNDNLFLWFLIISIFLIMGMIFSGKSRIHPAFLSFFLIMGLIFRNCLVPVNFLLCASLI</sequence>
<name>A0A2P2QJW7_RHIMU</name>